<organism evidence="2">
    <name type="scientific">Guillardia theta (strain CCMP2712)</name>
    <name type="common">Cryptophyte</name>
    <dbReference type="NCBI Taxonomy" id="905079"/>
    <lineage>
        <taxon>Eukaryota</taxon>
        <taxon>Cryptophyceae</taxon>
        <taxon>Pyrenomonadales</taxon>
        <taxon>Geminigeraceae</taxon>
        <taxon>Guillardia</taxon>
    </lineage>
</organism>
<evidence type="ECO:0000256" key="1">
    <source>
        <dbReference type="ARBA" id="ARBA00022737"/>
    </source>
</evidence>
<evidence type="ECO:0000313" key="2">
    <source>
        <dbReference type="EMBL" id="EKX47542.1"/>
    </source>
</evidence>
<gene>
    <name evidence="2" type="ORF">GUITHDRAFT_106529</name>
</gene>
<dbReference type="Pfam" id="PF13516">
    <property type="entry name" value="LRR_6"/>
    <property type="match status" value="1"/>
</dbReference>
<dbReference type="OrthoDB" id="120976at2759"/>
<reference evidence="4" key="2">
    <citation type="submission" date="2012-11" db="EMBL/GenBank/DDBJ databases">
        <authorList>
            <person name="Kuo A."/>
            <person name="Curtis B.A."/>
            <person name="Tanifuji G."/>
            <person name="Burki F."/>
            <person name="Gruber A."/>
            <person name="Irimia M."/>
            <person name="Maruyama S."/>
            <person name="Arias M.C."/>
            <person name="Ball S.G."/>
            <person name="Gile G.H."/>
            <person name="Hirakawa Y."/>
            <person name="Hopkins J.F."/>
            <person name="Rensing S.A."/>
            <person name="Schmutz J."/>
            <person name="Symeonidi A."/>
            <person name="Elias M."/>
            <person name="Eveleigh R.J."/>
            <person name="Herman E.K."/>
            <person name="Klute M.J."/>
            <person name="Nakayama T."/>
            <person name="Obornik M."/>
            <person name="Reyes-Prieto A."/>
            <person name="Armbrust E.V."/>
            <person name="Aves S.J."/>
            <person name="Beiko R.G."/>
            <person name="Coutinho P."/>
            <person name="Dacks J.B."/>
            <person name="Durnford D.G."/>
            <person name="Fast N.M."/>
            <person name="Green B.R."/>
            <person name="Grisdale C."/>
            <person name="Hempe F."/>
            <person name="Henrissat B."/>
            <person name="Hoppner M.P."/>
            <person name="Ishida K.-I."/>
            <person name="Kim E."/>
            <person name="Koreny L."/>
            <person name="Kroth P.G."/>
            <person name="Liu Y."/>
            <person name="Malik S.-B."/>
            <person name="Maier U.G."/>
            <person name="McRose D."/>
            <person name="Mock T."/>
            <person name="Neilson J.A."/>
            <person name="Onodera N.T."/>
            <person name="Poole A.M."/>
            <person name="Pritham E.J."/>
            <person name="Richards T.A."/>
            <person name="Rocap G."/>
            <person name="Roy S.W."/>
            <person name="Sarai C."/>
            <person name="Schaack S."/>
            <person name="Shirato S."/>
            <person name="Slamovits C.H."/>
            <person name="Spencer D.F."/>
            <person name="Suzuki S."/>
            <person name="Worden A.Z."/>
            <person name="Zauner S."/>
            <person name="Barry K."/>
            <person name="Bell C."/>
            <person name="Bharti A.K."/>
            <person name="Crow J.A."/>
            <person name="Grimwood J."/>
            <person name="Kramer R."/>
            <person name="Lindquist E."/>
            <person name="Lucas S."/>
            <person name="Salamov A."/>
            <person name="McFadden G.I."/>
            <person name="Lane C.E."/>
            <person name="Keeling P.J."/>
            <person name="Gray M.W."/>
            <person name="Grigoriev I.V."/>
            <person name="Archibald J.M."/>
        </authorList>
    </citation>
    <scope>NUCLEOTIDE SEQUENCE</scope>
    <source>
        <strain evidence="4">CCMP2712</strain>
    </source>
</reference>
<dbReference type="InterPro" id="IPR052201">
    <property type="entry name" value="LRR-containing_regulator"/>
</dbReference>
<dbReference type="RefSeq" id="XP_005834522.1">
    <property type="nucleotide sequence ID" value="XM_005834465.1"/>
</dbReference>
<dbReference type="GeneID" id="17304231"/>
<dbReference type="SMART" id="SM00368">
    <property type="entry name" value="LRR_RI"/>
    <property type="match status" value="4"/>
</dbReference>
<name>L1JGT1_GUITC</name>
<keyword evidence="1" id="KW-0677">Repeat</keyword>
<dbReference type="Gene3D" id="3.80.10.10">
    <property type="entry name" value="Ribonuclease Inhibitor"/>
    <property type="match status" value="1"/>
</dbReference>
<dbReference type="KEGG" id="gtt:GUITHDRAFT_106529"/>
<keyword evidence="4" id="KW-1185">Reference proteome</keyword>
<dbReference type="EnsemblProtists" id="EKX47542">
    <property type="protein sequence ID" value="EKX47542"/>
    <property type="gene ID" value="GUITHDRAFT_106529"/>
</dbReference>
<proteinExistence type="predicted"/>
<dbReference type="InterPro" id="IPR032675">
    <property type="entry name" value="LRR_dom_sf"/>
</dbReference>
<dbReference type="EMBL" id="JH992989">
    <property type="protein sequence ID" value="EKX47542.1"/>
    <property type="molecule type" value="Genomic_DNA"/>
</dbReference>
<protein>
    <submittedName>
        <fullName evidence="2 3">Uncharacterized protein</fullName>
    </submittedName>
</protein>
<dbReference type="PANTHER" id="PTHR24111:SF0">
    <property type="entry name" value="LEUCINE-RICH REPEAT-CONTAINING PROTEIN"/>
    <property type="match status" value="1"/>
</dbReference>
<reference evidence="3" key="3">
    <citation type="submission" date="2016-03" db="UniProtKB">
        <authorList>
            <consortium name="EnsemblProtists"/>
        </authorList>
    </citation>
    <scope>IDENTIFICATION</scope>
</reference>
<sequence length="622" mass="68870">MSGKGGKVDDDGNKLKMKRVKESVEKHLHDVQVTVDNALLNKLYDSQGWARPNGPEEAKETMKLVFAGEVKEDGKREVDNLNPLAIKQLGRSLKEVCPLHCRVKSICFWHSPVEDEGLKGLLEFGMKPPKPDVWEGLLHLELVDCGIGLQGCELLGESLKAHVPLRSLTLDFNHFGDAGVEHIASGLRNNTNVSTLSLAFCGLTSRSGQLIADGIIKGSKVKSLDLKGNKLGLYIDEEGNSLPGYSLIPIFAGMTNQELWAPTSVRQFSSDKQDEDGNATNLWDLELKAVLSDEFRAQPMEGTSGNYRATQGPWAGWELFTSYIEGEPKLFAATETLQKLNLCDNSFTEDITYKVMDKNGTQKVVQVDESNFEVSLACPLEKEETWAHLKQDSFQVFRAQITKGCYCQMGMEMIHVTDIVADCAFIIREDLDAVKFVLPLQSLQPVFPSAGNETTSKNFLQRYTPVSERQLFELGIVKGACLHVGREIIRIRSISGGSVFLSRGSCGTEVSKHAQGVKAIRLCQLGIQRGTCFSPSTYHELGDSIQRISQFKFMVKQLSLNVSLEELLLENNLGIGQDAAELLRVPTRRLSVFTLSGNGIKESLFREVYKDGTSSKKGKKKK</sequence>
<dbReference type="AlphaFoldDB" id="L1JGT1"/>
<accession>L1JGT1</accession>
<dbReference type="Proteomes" id="UP000011087">
    <property type="component" value="Unassembled WGS sequence"/>
</dbReference>
<dbReference type="SUPFAM" id="SSF52047">
    <property type="entry name" value="RNI-like"/>
    <property type="match status" value="1"/>
</dbReference>
<reference evidence="2 4" key="1">
    <citation type="journal article" date="2012" name="Nature">
        <title>Algal genomes reveal evolutionary mosaicism and the fate of nucleomorphs.</title>
        <authorList>
            <consortium name="DOE Joint Genome Institute"/>
            <person name="Curtis B.A."/>
            <person name="Tanifuji G."/>
            <person name="Burki F."/>
            <person name="Gruber A."/>
            <person name="Irimia M."/>
            <person name="Maruyama S."/>
            <person name="Arias M.C."/>
            <person name="Ball S.G."/>
            <person name="Gile G.H."/>
            <person name="Hirakawa Y."/>
            <person name="Hopkins J.F."/>
            <person name="Kuo A."/>
            <person name="Rensing S.A."/>
            <person name="Schmutz J."/>
            <person name="Symeonidi A."/>
            <person name="Elias M."/>
            <person name="Eveleigh R.J."/>
            <person name="Herman E.K."/>
            <person name="Klute M.J."/>
            <person name="Nakayama T."/>
            <person name="Obornik M."/>
            <person name="Reyes-Prieto A."/>
            <person name="Armbrust E.V."/>
            <person name="Aves S.J."/>
            <person name="Beiko R.G."/>
            <person name="Coutinho P."/>
            <person name="Dacks J.B."/>
            <person name="Durnford D.G."/>
            <person name="Fast N.M."/>
            <person name="Green B.R."/>
            <person name="Grisdale C.J."/>
            <person name="Hempel F."/>
            <person name="Henrissat B."/>
            <person name="Hoppner M.P."/>
            <person name="Ishida K."/>
            <person name="Kim E."/>
            <person name="Koreny L."/>
            <person name="Kroth P.G."/>
            <person name="Liu Y."/>
            <person name="Malik S.B."/>
            <person name="Maier U.G."/>
            <person name="McRose D."/>
            <person name="Mock T."/>
            <person name="Neilson J.A."/>
            <person name="Onodera N.T."/>
            <person name="Poole A.M."/>
            <person name="Pritham E.J."/>
            <person name="Richards T.A."/>
            <person name="Rocap G."/>
            <person name="Roy S.W."/>
            <person name="Sarai C."/>
            <person name="Schaack S."/>
            <person name="Shirato S."/>
            <person name="Slamovits C.H."/>
            <person name="Spencer D.F."/>
            <person name="Suzuki S."/>
            <person name="Worden A.Z."/>
            <person name="Zauner S."/>
            <person name="Barry K."/>
            <person name="Bell C."/>
            <person name="Bharti A.K."/>
            <person name="Crow J.A."/>
            <person name="Grimwood J."/>
            <person name="Kramer R."/>
            <person name="Lindquist E."/>
            <person name="Lucas S."/>
            <person name="Salamov A."/>
            <person name="McFadden G.I."/>
            <person name="Lane C.E."/>
            <person name="Keeling P.J."/>
            <person name="Gray M.W."/>
            <person name="Grigoriev I.V."/>
            <person name="Archibald J.M."/>
        </authorList>
    </citation>
    <scope>NUCLEOTIDE SEQUENCE</scope>
    <source>
        <strain evidence="2 4">CCMP2712</strain>
    </source>
</reference>
<dbReference type="InterPro" id="IPR001611">
    <property type="entry name" value="Leu-rich_rpt"/>
</dbReference>
<dbReference type="PaxDb" id="55529-EKX47542"/>
<dbReference type="HOGENOM" id="CLU_439715_0_0_1"/>
<evidence type="ECO:0000313" key="3">
    <source>
        <dbReference type="EnsemblProtists" id="EKX47542"/>
    </source>
</evidence>
<evidence type="ECO:0000313" key="4">
    <source>
        <dbReference type="Proteomes" id="UP000011087"/>
    </source>
</evidence>
<dbReference type="PANTHER" id="PTHR24111">
    <property type="entry name" value="LEUCINE-RICH REPEAT-CONTAINING PROTEIN 34"/>
    <property type="match status" value="1"/>
</dbReference>